<reference evidence="1" key="2">
    <citation type="submission" date="2023-05" db="EMBL/GenBank/DDBJ databases">
        <authorList>
            <person name="Schelkunov M.I."/>
        </authorList>
    </citation>
    <scope>NUCLEOTIDE SEQUENCE</scope>
    <source>
        <strain evidence="1">Hsosn_3</strain>
        <tissue evidence="1">Leaf</tissue>
    </source>
</reference>
<sequence length="155" mass="17663">MAHYPKSPQHSRMLLTVIEIYEKGIDRPNLVLAYAVAVAAALSLSDLFITQPEGNNDKNGAATTYALHCFEIFNSPKKFCAEYSLHYKTMEEMSKLRKQLLKLVFQQSLCASQQHLSWTHGNMEDVECWRHLSDEKPLSTYEEEILHAAICTGWG</sequence>
<gene>
    <name evidence="1" type="ORF">POM88_008669</name>
</gene>
<comment type="caution">
    <text evidence="1">The sequence shown here is derived from an EMBL/GenBank/DDBJ whole genome shotgun (WGS) entry which is preliminary data.</text>
</comment>
<protein>
    <submittedName>
        <fullName evidence="1">Uncharacterized protein</fullName>
    </submittedName>
</protein>
<reference evidence="1" key="1">
    <citation type="submission" date="2023-02" db="EMBL/GenBank/DDBJ databases">
        <title>Genome of toxic invasive species Heracleum sosnowskyi carries increased number of genes despite the absence of recent whole-genome duplications.</title>
        <authorList>
            <person name="Schelkunov M."/>
            <person name="Shtratnikova V."/>
            <person name="Makarenko M."/>
            <person name="Klepikova A."/>
            <person name="Omelchenko D."/>
            <person name="Novikova G."/>
            <person name="Obukhova E."/>
            <person name="Bogdanov V."/>
            <person name="Penin A."/>
            <person name="Logacheva M."/>
        </authorList>
    </citation>
    <scope>NUCLEOTIDE SEQUENCE</scope>
    <source>
        <strain evidence="1">Hsosn_3</strain>
        <tissue evidence="1">Leaf</tissue>
    </source>
</reference>
<dbReference type="Proteomes" id="UP001237642">
    <property type="component" value="Unassembled WGS sequence"/>
</dbReference>
<keyword evidence="2" id="KW-1185">Reference proteome</keyword>
<dbReference type="EMBL" id="JAUIZM010000002">
    <property type="protein sequence ID" value="KAK1398806.1"/>
    <property type="molecule type" value="Genomic_DNA"/>
</dbReference>
<organism evidence="1 2">
    <name type="scientific">Heracleum sosnowskyi</name>
    <dbReference type="NCBI Taxonomy" id="360622"/>
    <lineage>
        <taxon>Eukaryota</taxon>
        <taxon>Viridiplantae</taxon>
        <taxon>Streptophyta</taxon>
        <taxon>Embryophyta</taxon>
        <taxon>Tracheophyta</taxon>
        <taxon>Spermatophyta</taxon>
        <taxon>Magnoliopsida</taxon>
        <taxon>eudicotyledons</taxon>
        <taxon>Gunneridae</taxon>
        <taxon>Pentapetalae</taxon>
        <taxon>asterids</taxon>
        <taxon>campanulids</taxon>
        <taxon>Apiales</taxon>
        <taxon>Apiaceae</taxon>
        <taxon>Apioideae</taxon>
        <taxon>apioid superclade</taxon>
        <taxon>Tordylieae</taxon>
        <taxon>Tordyliinae</taxon>
        <taxon>Heracleum</taxon>
    </lineage>
</organism>
<accession>A0AAD8N7K6</accession>
<evidence type="ECO:0000313" key="2">
    <source>
        <dbReference type="Proteomes" id="UP001237642"/>
    </source>
</evidence>
<dbReference type="Pfam" id="PF21010">
    <property type="entry name" value="HA2_C"/>
    <property type="match status" value="1"/>
</dbReference>
<name>A0AAD8N7K6_9APIA</name>
<dbReference type="AlphaFoldDB" id="A0AAD8N7K6"/>
<proteinExistence type="predicted"/>
<evidence type="ECO:0000313" key="1">
    <source>
        <dbReference type="EMBL" id="KAK1398806.1"/>
    </source>
</evidence>